<evidence type="ECO:0000256" key="1">
    <source>
        <dbReference type="SAM" id="MobiDB-lite"/>
    </source>
</evidence>
<protein>
    <submittedName>
        <fullName evidence="2">Unannotated protein</fullName>
    </submittedName>
</protein>
<dbReference type="EMBL" id="CAEZUP010000003">
    <property type="protein sequence ID" value="CAB4596820.1"/>
    <property type="molecule type" value="Genomic_DNA"/>
</dbReference>
<accession>A0A6J6G8J2</accession>
<gene>
    <name evidence="2" type="ORF">UFOPK1835_00110</name>
</gene>
<organism evidence="2">
    <name type="scientific">freshwater metagenome</name>
    <dbReference type="NCBI Taxonomy" id="449393"/>
    <lineage>
        <taxon>unclassified sequences</taxon>
        <taxon>metagenomes</taxon>
        <taxon>ecological metagenomes</taxon>
    </lineage>
</organism>
<feature type="compositionally biased region" description="Basic and acidic residues" evidence="1">
    <location>
        <begin position="7"/>
        <end position="17"/>
    </location>
</feature>
<evidence type="ECO:0000313" key="2">
    <source>
        <dbReference type="EMBL" id="CAB4596820.1"/>
    </source>
</evidence>
<proteinExistence type="predicted"/>
<feature type="region of interest" description="Disordered" evidence="1">
    <location>
        <begin position="1"/>
        <end position="24"/>
    </location>
</feature>
<sequence length="37" mass="4003">MGNKSSVEIHPEERRLTSLEGNGDLASLMGFDQLGDV</sequence>
<reference evidence="2" key="1">
    <citation type="submission" date="2020-05" db="EMBL/GenBank/DDBJ databases">
        <authorList>
            <person name="Chiriac C."/>
            <person name="Salcher M."/>
            <person name="Ghai R."/>
            <person name="Kavagutti S V."/>
        </authorList>
    </citation>
    <scope>NUCLEOTIDE SEQUENCE</scope>
</reference>
<dbReference type="AlphaFoldDB" id="A0A6J6G8J2"/>
<name>A0A6J6G8J2_9ZZZZ</name>